<feature type="compositionally biased region" description="Polar residues" evidence="5">
    <location>
        <begin position="1"/>
        <end position="11"/>
    </location>
</feature>
<dbReference type="CDD" id="cd00400">
    <property type="entry name" value="Voltage_gated_ClC"/>
    <property type="match status" value="1"/>
</dbReference>
<gene>
    <name evidence="7" type="ORF">LDAN0321_LOCUS13593</name>
</gene>
<feature type="transmembrane region" description="Helical" evidence="6">
    <location>
        <begin position="656"/>
        <end position="678"/>
    </location>
</feature>
<dbReference type="PANTHER" id="PTHR43427:SF12">
    <property type="entry name" value="CHLORIDE TRANSPORTER"/>
    <property type="match status" value="1"/>
</dbReference>
<proteinExistence type="predicted"/>
<feature type="transmembrane region" description="Helical" evidence="6">
    <location>
        <begin position="332"/>
        <end position="352"/>
    </location>
</feature>
<accession>A0A7S2KZS1</accession>
<comment type="subcellular location">
    <subcellularLocation>
        <location evidence="1">Membrane</location>
        <topology evidence="1">Multi-pass membrane protein</topology>
    </subcellularLocation>
</comment>
<organism evidence="7">
    <name type="scientific">Leptocylindrus danicus</name>
    <dbReference type="NCBI Taxonomy" id="163516"/>
    <lineage>
        <taxon>Eukaryota</taxon>
        <taxon>Sar</taxon>
        <taxon>Stramenopiles</taxon>
        <taxon>Ochrophyta</taxon>
        <taxon>Bacillariophyta</taxon>
        <taxon>Coscinodiscophyceae</taxon>
        <taxon>Chaetocerotophycidae</taxon>
        <taxon>Leptocylindrales</taxon>
        <taxon>Leptocylindraceae</taxon>
        <taxon>Leptocylindrus</taxon>
    </lineage>
</organism>
<keyword evidence="2 6" id="KW-0812">Transmembrane</keyword>
<dbReference type="SUPFAM" id="SSF81340">
    <property type="entry name" value="Clc chloride channel"/>
    <property type="match status" value="2"/>
</dbReference>
<feature type="transmembrane region" description="Helical" evidence="6">
    <location>
        <begin position="782"/>
        <end position="800"/>
    </location>
</feature>
<dbReference type="Pfam" id="PF00654">
    <property type="entry name" value="Voltage_CLC"/>
    <property type="match status" value="2"/>
</dbReference>
<feature type="compositionally biased region" description="Basic and acidic residues" evidence="5">
    <location>
        <begin position="1023"/>
        <end position="1050"/>
    </location>
</feature>
<dbReference type="InterPro" id="IPR014743">
    <property type="entry name" value="Cl-channel_core"/>
</dbReference>
<feature type="region of interest" description="Disordered" evidence="5">
    <location>
        <begin position="1103"/>
        <end position="1143"/>
    </location>
</feature>
<feature type="region of interest" description="Disordered" evidence="5">
    <location>
        <begin position="1"/>
        <end position="68"/>
    </location>
</feature>
<dbReference type="InterPro" id="IPR050368">
    <property type="entry name" value="ClC-type_chloride_channel"/>
</dbReference>
<feature type="compositionally biased region" description="Pro residues" evidence="5">
    <location>
        <begin position="14"/>
        <end position="25"/>
    </location>
</feature>
<feature type="transmembrane region" description="Helical" evidence="6">
    <location>
        <begin position="731"/>
        <end position="751"/>
    </location>
</feature>
<evidence type="ECO:0008006" key="8">
    <source>
        <dbReference type="Google" id="ProtNLM"/>
    </source>
</evidence>
<feature type="transmembrane region" description="Helical" evidence="6">
    <location>
        <begin position="555"/>
        <end position="575"/>
    </location>
</feature>
<feature type="region of interest" description="Disordered" evidence="5">
    <location>
        <begin position="899"/>
        <end position="1060"/>
    </location>
</feature>
<evidence type="ECO:0000256" key="1">
    <source>
        <dbReference type="ARBA" id="ARBA00004141"/>
    </source>
</evidence>
<feature type="compositionally biased region" description="Polar residues" evidence="5">
    <location>
        <begin position="192"/>
        <end position="201"/>
    </location>
</feature>
<dbReference type="InterPro" id="IPR001807">
    <property type="entry name" value="ClC"/>
</dbReference>
<evidence type="ECO:0000256" key="3">
    <source>
        <dbReference type="ARBA" id="ARBA00022989"/>
    </source>
</evidence>
<feature type="transmembrane region" description="Helical" evidence="6">
    <location>
        <begin position="430"/>
        <end position="457"/>
    </location>
</feature>
<feature type="transmembrane region" description="Helical" evidence="6">
    <location>
        <begin position="478"/>
        <end position="503"/>
    </location>
</feature>
<dbReference type="Gene3D" id="1.10.3080.10">
    <property type="entry name" value="Clc chloride channel"/>
    <property type="match status" value="2"/>
</dbReference>
<feature type="compositionally biased region" description="Low complexity" evidence="5">
    <location>
        <begin position="1117"/>
        <end position="1134"/>
    </location>
</feature>
<dbReference type="GO" id="GO:0016020">
    <property type="term" value="C:membrane"/>
    <property type="evidence" value="ECO:0007669"/>
    <property type="project" value="UniProtKB-SubCell"/>
</dbReference>
<evidence type="ECO:0000256" key="6">
    <source>
        <dbReference type="SAM" id="Phobius"/>
    </source>
</evidence>
<protein>
    <recommendedName>
        <fullName evidence="8">Chloride channel protein</fullName>
    </recommendedName>
</protein>
<evidence type="ECO:0000256" key="5">
    <source>
        <dbReference type="SAM" id="MobiDB-lite"/>
    </source>
</evidence>
<dbReference type="PANTHER" id="PTHR43427">
    <property type="entry name" value="CHLORIDE CHANNEL PROTEIN CLC-E"/>
    <property type="match status" value="1"/>
</dbReference>
<feature type="compositionally biased region" description="Low complexity" evidence="5">
    <location>
        <begin position="104"/>
        <end position="117"/>
    </location>
</feature>
<evidence type="ECO:0000256" key="2">
    <source>
        <dbReference type="ARBA" id="ARBA00022692"/>
    </source>
</evidence>
<evidence type="ECO:0000313" key="7">
    <source>
        <dbReference type="EMBL" id="CAD9591595.1"/>
    </source>
</evidence>
<feature type="compositionally biased region" description="Polar residues" evidence="5">
    <location>
        <begin position="959"/>
        <end position="994"/>
    </location>
</feature>
<dbReference type="GO" id="GO:0015108">
    <property type="term" value="F:chloride transmembrane transporter activity"/>
    <property type="evidence" value="ECO:0007669"/>
    <property type="project" value="InterPro"/>
</dbReference>
<dbReference type="EMBL" id="HBGY01021588">
    <property type="protein sequence ID" value="CAD9591595.1"/>
    <property type="molecule type" value="Transcribed_RNA"/>
</dbReference>
<evidence type="ECO:0000256" key="4">
    <source>
        <dbReference type="ARBA" id="ARBA00023136"/>
    </source>
</evidence>
<dbReference type="AlphaFoldDB" id="A0A7S2KZS1"/>
<feature type="compositionally biased region" description="Polar residues" evidence="5">
    <location>
        <begin position="129"/>
        <end position="157"/>
    </location>
</feature>
<keyword evidence="3 6" id="KW-1133">Transmembrane helix</keyword>
<name>A0A7S2KZS1_9STRA</name>
<reference evidence="7" key="1">
    <citation type="submission" date="2021-01" db="EMBL/GenBank/DDBJ databases">
        <authorList>
            <person name="Corre E."/>
            <person name="Pelletier E."/>
            <person name="Niang G."/>
            <person name="Scheremetjew M."/>
            <person name="Finn R."/>
            <person name="Kale V."/>
            <person name="Holt S."/>
            <person name="Cochrane G."/>
            <person name="Meng A."/>
            <person name="Brown T."/>
            <person name="Cohen L."/>
        </authorList>
    </citation>
    <scope>NUCLEOTIDE SEQUENCE</scope>
    <source>
        <strain evidence="7">B650</strain>
    </source>
</reference>
<feature type="region of interest" description="Disordered" evidence="5">
    <location>
        <begin position="84"/>
        <end position="256"/>
    </location>
</feature>
<feature type="transmembrane region" description="Helical" evidence="6">
    <location>
        <begin position="758"/>
        <end position="776"/>
    </location>
</feature>
<keyword evidence="4 6" id="KW-0472">Membrane</keyword>
<feature type="transmembrane region" description="Helical" evidence="6">
    <location>
        <begin position="387"/>
        <end position="410"/>
    </location>
</feature>
<feature type="transmembrane region" description="Helical" evidence="6">
    <location>
        <begin position="837"/>
        <end position="860"/>
    </location>
</feature>
<feature type="transmembrane region" description="Helical" evidence="6">
    <location>
        <begin position="807"/>
        <end position="825"/>
    </location>
</feature>
<sequence>MDYGATGNSNVRPPRLPRQQPPPNARPESSNDQRRHNYAAQNAPPATSKKVIATGRHRNDSWGGMSNLTRNAIFDGQQFELDISPFQNQHPLKRGMAPLPSARGNSTSSGSGNNVPAPRVPIPRARPPSQSNARRSYNAPQAASSDSSNEVTFQQQPKSSKKKASANDSRWTRGASMFTIQSHDEDDDWHRQSSASKSNVWDNWESGDLEGGSRSPTKAKEESNGGRVSTWLGKIIGSDPDTQVKNKTEDTVNESNSSMMNVDEFARLARGDVPVPVTVDSSLDGDEELPLYAEPTERYLSRFLNKCLTWISEFMRAFFYDPMFPEFTSLQLSVWAGVLGVFFGMFTAYWGMIIDKCVEFVWVTLPARLLEDGWFTDLDGSFPLPHYMWITPTIFGGILAAVTVVLPVPIPGQNEWIENLHKYGVMEYDSFLYVLVISTLGMASGMSLGPELPLVLLSGMIGSQLAIMTRQSILCARVLTLTAGSAAIGGFFGFPMAGALFVLEVPHRLGVQYYEAISPSIFSSIIAVLVNRMVTKDEVKGYFSYPFLEDNLPSHIFYIALLYGVIGSIVGTGYARGAFKLKMTVHDLFHVHDHHDHGHGHGARHDAASDISSLPGVDTEDEPLVGKKVIIKVPDEPNSPYERFLAFVNKREWVRCYILGTIAGFATGMFCMFFPHALFWGESQLQSLIDRGRTPLPFITESEVADLTAFGYCMVDPTAVPHEEYSTACNGILAVVKVIVTGISLGTGIVGGQFWGPLFVGAAASYCITDILGMIYDYSGLAFFQVVSQYPCVALLCIMGSTHVVTFRAHTAIMLILTLTISSFSEEGVDTSGDYSAVFPLLVVACFISLMCTRSTVFYAKQRSRGDIIATPENLCEPMKHGEVEFPRAEGMVYDSDMCTSSSYKEDDDDESSTSTEYELAEVVVGTNKIPSERSMLSKSKRYADERSSPSSLEADMSVSLNRPSDETSLSQRDGTDSASLSPRRNFSNSSNLSERGKIIPKSSNFHRRTRSDGGHNLTRPGMFDRRSTFKRSGSFDKSRSRLNSKDSDSIHYSNGGANLGLRERVSSRDYSRPDTPDSQTMMKVTSYGEVKFEPDLMDQARNRAATRHSQRNLIPRSGRNSRPSSNKSSMNQSTFADTAGALTPEDIERAFVNTQNQYHLAGLSSN</sequence>